<sequence>MVVKDSCLSDDMRSIISVPELCDIIFLVGPQRMPVYGLRAILSARSRIFGLMIASHQTKLQTHRGKNSAITNTLSCVRTIARRRSSHHGQDNVTKLTIPIEDFEPDIFEHLMTYVHAGTVTIEPTTVVGLLNAAQVFGFTQLYRSCLDFVLSCIPEQRSMEAMLISATHYYGFKSTKLILKMVKTYMNDYPDLLNMRSRNFRDLTTKVLSGTISDGVTSSTSVCSDQKRRSVTD</sequence>
<dbReference type="InterPro" id="IPR011333">
    <property type="entry name" value="SKP1/BTB/POZ_sf"/>
</dbReference>
<dbReference type="PANTHER" id="PTHR24410">
    <property type="entry name" value="HL07962P-RELATED"/>
    <property type="match status" value="1"/>
</dbReference>
<reference evidence="2" key="2">
    <citation type="journal article" date="2021" name="Genome Biol. Evol.">
        <title>Developing a high-quality reference genome for a parasitic bivalve with doubly uniparental inheritance (Bivalvia: Unionida).</title>
        <authorList>
            <person name="Smith C.H."/>
        </authorList>
    </citation>
    <scope>NUCLEOTIDE SEQUENCE</scope>
    <source>
        <strain evidence="2">CHS0354</strain>
        <tissue evidence="2">Mantle</tissue>
    </source>
</reference>
<proteinExistence type="predicted"/>
<name>A0AAE0TI62_9BIVA</name>
<dbReference type="PROSITE" id="PS50097">
    <property type="entry name" value="BTB"/>
    <property type="match status" value="1"/>
</dbReference>
<evidence type="ECO:0000313" key="2">
    <source>
        <dbReference type="EMBL" id="KAK3610073.1"/>
    </source>
</evidence>
<dbReference type="Proteomes" id="UP001195483">
    <property type="component" value="Unassembled WGS sequence"/>
</dbReference>
<dbReference type="SUPFAM" id="SSF54695">
    <property type="entry name" value="POZ domain"/>
    <property type="match status" value="1"/>
</dbReference>
<reference evidence="2" key="1">
    <citation type="journal article" date="2021" name="Genome Biol. Evol.">
        <title>A High-Quality Reference Genome for a Parasitic Bivalve with Doubly Uniparental Inheritance (Bivalvia: Unionida).</title>
        <authorList>
            <person name="Smith C.H."/>
        </authorList>
    </citation>
    <scope>NUCLEOTIDE SEQUENCE</scope>
    <source>
        <strain evidence="2">CHS0354</strain>
    </source>
</reference>
<gene>
    <name evidence="2" type="ORF">CHS0354_032159</name>
</gene>
<dbReference type="EMBL" id="JAEAOA010001908">
    <property type="protein sequence ID" value="KAK3610073.1"/>
    <property type="molecule type" value="Genomic_DNA"/>
</dbReference>
<reference evidence="2" key="3">
    <citation type="submission" date="2023-05" db="EMBL/GenBank/DDBJ databases">
        <authorList>
            <person name="Smith C.H."/>
        </authorList>
    </citation>
    <scope>NUCLEOTIDE SEQUENCE</scope>
    <source>
        <strain evidence="2">CHS0354</strain>
        <tissue evidence="2">Mantle</tissue>
    </source>
</reference>
<dbReference type="InterPro" id="IPR051481">
    <property type="entry name" value="BTB-POZ/Galectin-3-binding"/>
</dbReference>
<feature type="domain" description="BTB" evidence="1">
    <location>
        <begin position="22"/>
        <end position="124"/>
    </location>
</feature>
<dbReference type="Pfam" id="PF00651">
    <property type="entry name" value="BTB"/>
    <property type="match status" value="1"/>
</dbReference>
<evidence type="ECO:0000259" key="1">
    <source>
        <dbReference type="PROSITE" id="PS50097"/>
    </source>
</evidence>
<accession>A0AAE0TI62</accession>
<dbReference type="SMART" id="SM00225">
    <property type="entry name" value="BTB"/>
    <property type="match status" value="1"/>
</dbReference>
<organism evidence="2 3">
    <name type="scientific">Potamilus streckersoni</name>
    <dbReference type="NCBI Taxonomy" id="2493646"/>
    <lineage>
        <taxon>Eukaryota</taxon>
        <taxon>Metazoa</taxon>
        <taxon>Spiralia</taxon>
        <taxon>Lophotrochozoa</taxon>
        <taxon>Mollusca</taxon>
        <taxon>Bivalvia</taxon>
        <taxon>Autobranchia</taxon>
        <taxon>Heteroconchia</taxon>
        <taxon>Palaeoheterodonta</taxon>
        <taxon>Unionida</taxon>
        <taxon>Unionoidea</taxon>
        <taxon>Unionidae</taxon>
        <taxon>Ambleminae</taxon>
        <taxon>Lampsilini</taxon>
        <taxon>Potamilus</taxon>
    </lineage>
</organism>
<dbReference type="PANTHER" id="PTHR24410:SF46">
    <property type="entry name" value="SERINE-ENRICHED PROTEIN"/>
    <property type="match status" value="1"/>
</dbReference>
<protein>
    <recommendedName>
        <fullName evidence="1">BTB domain-containing protein</fullName>
    </recommendedName>
</protein>
<evidence type="ECO:0000313" key="3">
    <source>
        <dbReference type="Proteomes" id="UP001195483"/>
    </source>
</evidence>
<dbReference type="InterPro" id="IPR000210">
    <property type="entry name" value="BTB/POZ_dom"/>
</dbReference>
<dbReference type="Gene3D" id="3.30.710.10">
    <property type="entry name" value="Potassium Channel Kv1.1, Chain A"/>
    <property type="match status" value="1"/>
</dbReference>
<dbReference type="AlphaFoldDB" id="A0AAE0TI62"/>
<comment type="caution">
    <text evidence="2">The sequence shown here is derived from an EMBL/GenBank/DDBJ whole genome shotgun (WGS) entry which is preliminary data.</text>
</comment>
<keyword evidence="3" id="KW-1185">Reference proteome</keyword>